<dbReference type="InterPro" id="IPR032807">
    <property type="entry name" value="GNVR"/>
</dbReference>
<dbReference type="SUPFAM" id="SSF52540">
    <property type="entry name" value="P-loop containing nucleoside triphosphate hydrolases"/>
    <property type="match status" value="1"/>
</dbReference>
<feature type="domain" description="AAA+ ATPase" evidence="20">
    <location>
        <begin position="551"/>
        <end position="726"/>
    </location>
</feature>
<dbReference type="GO" id="GO:0004713">
    <property type="term" value="F:protein tyrosine kinase activity"/>
    <property type="evidence" value="ECO:0007669"/>
    <property type="project" value="UniProtKB-KW"/>
</dbReference>
<dbReference type="Pfam" id="PF13807">
    <property type="entry name" value="GNVR"/>
    <property type="match status" value="1"/>
</dbReference>
<dbReference type="Proteomes" id="UP000238326">
    <property type="component" value="Unassembled WGS sequence"/>
</dbReference>
<comment type="catalytic activity">
    <reaction evidence="14">
        <text>L-tyrosyl-[protein] + ATP = O-phospho-L-tyrosyl-[protein] + ADP + H(+)</text>
        <dbReference type="Rhea" id="RHEA:10596"/>
        <dbReference type="Rhea" id="RHEA-COMP:10136"/>
        <dbReference type="Rhea" id="RHEA-COMP:20101"/>
        <dbReference type="ChEBI" id="CHEBI:15378"/>
        <dbReference type="ChEBI" id="CHEBI:30616"/>
        <dbReference type="ChEBI" id="CHEBI:46858"/>
        <dbReference type="ChEBI" id="CHEBI:61978"/>
        <dbReference type="ChEBI" id="CHEBI:456216"/>
    </reaction>
</comment>
<keyword evidence="13" id="KW-0270">Exopolysaccharide synthesis</keyword>
<keyword evidence="3" id="KW-1003">Cell membrane</keyword>
<comment type="subcellular location">
    <subcellularLocation>
        <location evidence="1">Cell inner membrane</location>
        <topology evidence="1">Multi-pass membrane protein</topology>
    </subcellularLocation>
</comment>
<name>A0A2S9KA27_9BURK</name>
<dbReference type="InterPro" id="IPR005700">
    <property type="entry name" value="EPS_ExoP-like"/>
</dbReference>
<feature type="coiled-coil region" evidence="18">
    <location>
        <begin position="342"/>
        <end position="390"/>
    </location>
</feature>
<evidence type="ECO:0000256" key="14">
    <source>
        <dbReference type="ARBA" id="ARBA00053015"/>
    </source>
</evidence>
<dbReference type="Gene3D" id="3.40.50.300">
    <property type="entry name" value="P-loop containing nucleotide triphosphate hydrolases"/>
    <property type="match status" value="1"/>
</dbReference>
<dbReference type="Pfam" id="PF02706">
    <property type="entry name" value="Wzz"/>
    <property type="match status" value="1"/>
</dbReference>
<dbReference type="OrthoDB" id="9808257at2"/>
<evidence type="ECO:0000256" key="1">
    <source>
        <dbReference type="ARBA" id="ARBA00004429"/>
    </source>
</evidence>
<dbReference type="Gene3D" id="1.10.287.1490">
    <property type="match status" value="1"/>
</dbReference>
<dbReference type="NCBIfam" id="TIGR01007">
    <property type="entry name" value="eps_fam"/>
    <property type="match status" value="1"/>
</dbReference>
<evidence type="ECO:0000256" key="8">
    <source>
        <dbReference type="ARBA" id="ARBA00022777"/>
    </source>
</evidence>
<evidence type="ECO:0000256" key="19">
    <source>
        <dbReference type="SAM" id="MobiDB-lite"/>
    </source>
</evidence>
<feature type="compositionally biased region" description="Pro residues" evidence="19">
    <location>
        <begin position="1"/>
        <end position="13"/>
    </location>
</feature>
<evidence type="ECO:0000256" key="15">
    <source>
        <dbReference type="ARBA" id="ARBA00054296"/>
    </source>
</evidence>
<dbReference type="FunFam" id="3.40.50.300:FF:000527">
    <property type="entry name" value="Tyrosine-protein kinase etk"/>
    <property type="match status" value="1"/>
</dbReference>
<dbReference type="Pfam" id="PF13614">
    <property type="entry name" value="AAA_31"/>
    <property type="match status" value="1"/>
</dbReference>
<dbReference type="Pfam" id="PF23607">
    <property type="entry name" value="WZC_N"/>
    <property type="match status" value="1"/>
</dbReference>
<keyword evidence="18" id="KW-0175">Coiled coil</keyword>
<evidence type="ECO:0000256" key="6">
    <source>
        <dbReference type="ARBA" id="ARBA00022692"/>
    </source>
</evidence>
<dbReference type="NCBIfam" id="TIGR01005">
    <property type="entry name" value="eps_transp_fam"/>
    <property type="match status" value="1"/>
</dbReference>
<accession>A0A2S9KA27</accession>
<dbReference type="InterPro" id="IPR025669">
    <property type="entry name" value="AAA_dom"/>
</dbReference>
<evidence type="ECO:0000256" key="4">
    <source>
        <dbReference type="ARBA" id="ARBA00022519"/>
    </source>
</evidence>
<feature type="region of interest" description="Disordered" evidence="19">
    <location>
        <begin position="1"/>
        <end position="20"/>
    </location>
</feature>
<reference evidence="21 22" key="1">
    <citation type="submission" date="2018-03" db="EMBL/GenBank/DDBJ databases">
        <title>Comparative genomics illustrates the genes involved in a hyperalkaliphilic mechanisms of Serpentinomonas isolated from highly-alkaline calcium-rich serpentinized springs.</title>
        <authorList>
            <person name="Suzuki S."/>
            <person name="Ishii S."/>
            <person name="Walworth N."/>
            <person name="Bird L."/>
            <person name="Kuenen J.G."/>
            <person name="Nealson K.H."/>
        </authorList>
    </citation>
    <scope>NUCLEOTIDE SEQUENCE [LARGE SCALE GENOMIC DNA]</scope>
    <source>
        <strain evidence="21 22">83</strain>
    </source>
</reference>
<dbReference type="InterPro" id="IPR050445">
    <property type="entry name" value="Bact_polysacc_biosynth/exp"/>
</dbReference>
<feature type="coiled-coil region" evidence="18">
    <location>
        <begin position="284"/>
        <end position="318"/>
    </location>
</feature>
<evidence type="ECO:0000256" key="2">
    <source>
        <dbReference type="ARBA" id="ARBA00008883"/>
    </source>
</evidence>
<dbReference type="InterPro" id="IPR003856">
    <property type="entry name" value="LPS_length_determ_N"/>
</dbReference>
<keyword evidence="8 21" id="KW-0418">Kinase</keyword>
<dbReference type="InterPro" id="IPR027417">
    <property type="entry name" value="P-loop_NTPase"/>
</dbReference>
<dbReference type="RefSeq" id="WP_105731097.1">
    <property type="nucleotide sequence ID" value="NZ_PVLR01000073.1"/>
</dbReference>
<keyword evidence="10" id="KW-1133">Transmembrane helix</keyword>
<comment type="caution">
    <text evidence="21">The sequence shown here is derived from an EMBL/GenBank/DDBJ whole genome shotgun (WGS) entry which is preliminary data.</text>
</comment>
<keyword evidence="6" id="KW-0812">Transmembrane</keyword>
<dbReference type="AlphaFoldDB" id="A0A2S9KA27"/>
<dbReference type="GO" id="GO:0005524">
    <property type="term" value="F:ATP binding"/>
    <property type="evidence" value="ECO:0007669"/>
    <property type="project" value="UniProtKB-KW"/>
</dbReference>
<keyword evidence="22" id="KW-1185">Reference proteome</keyword>
<evidence type="ECO:0000256" key="3">
    <source>
        <dbReference type="ARBA" id="ARBA00022475"/>
    </source>
</evidence>
<keyword evidence="4" id="KW-0997">Cell inner membrane</keyword>
<evidence type="ECO:0000313" key="22">
    <source>
        <dbReference type="Proteomes" id="UP000238326"/>
    </source>
</evidence>
<evidence type="ECO:0000259" key="20">
    <source>
        <dbReference type="SMART" id="SM00382"/>
    </source>
</evidence>
<comment type="similarity">
    <text evidence="2">Belongs to the etk/wzc family.</text>
</comment>
<evidence type="ECO:0000256" key="5">
    <source>
        <dbReference type="ARBA" id="ARBA00022679"/>
    </source>
</evidence>
<evidence type="ECO:0000256" key="13">
    <source>
        <dbReference type="ARBA" id="ARBA00023169"/>
    </source>
</evidence>
<dbReference type="PANTHER" id="PTHR32309:SF32">
    <property type="entry name" value="TYROSINE-PROTEIN KINASE ETK-RELATED"/>
    <property type="match status" value="1"/>
</dbReference>
<evidence type="ECO:0000256" key="11">
    <source>
        <dbReference type="ARBA" id="ARBA00023136"/>
    </source>
</evidence>
<protein>
    <recommendedName>
        <fullName evidence="16">Putative tyrosine-protein kinase EpsB</fullName>
    </recommendedName>
    <alternativeName>
        <fullName evidence="17">EPS I polysaccharide export protein EpsB</fullName>
    </alternativeName>
</protein>
<organism evidence="21 22">
    <name type="scientific">Malikia spinosa</name>
    <dbReference type="NCBI Taxonomy" id="86180"/>
    <lineage>
        <taxon>Bacteria</taxon>
        <taxon>Pseudomonadati</taxon>
        <taxon>Pseudomonadota</taxon>
        <taxon>Betaproteobacteria</taxon>
        <taxon>Burkholderiales</taxon>
        <taxon>Comamonadaceae</taxon>
        <taxon>Malikia</taxon>
    </lineage>
</organism>
<evidence type="ECO:0000256" key="10">
    <source>
        <dbReference type="ARBA" id="ARBA00022989"/>
    </source>
</evidence>
<gene>
    <name evidence="21" type="ORF">C6P61_17045</name>
</gene>
<dbReference type="GO" id="GO:0000271">
    <property type="term" value="P:polysaccharide biosynthetic process"/>
    <property type="evidence" value="ECO:0007669"/>
    <property type="project" value="UniProtKB-KW"/>
</dbReference>
<evidence type="ECO:0000256" key="16">
    <source>
        <dbReference type="ARBA" id="ARBA00067833"/>
    </source>
</evidence>
<keyword evidence="9" id="KW-0067">ATP-binding</keyword>
<evidence type="ECO:0000256" key="18">
    <source>
        <dbReference type="SAM" id="Coils"/>
    </source>
</evidence>
<keyword evidence="11" id="KW-0472">Membrane</keyword>
<evidence type="ECO:0000256" key="9">
    <source>
        <dbReference type="ARBA" id="ARBA00022840"/>
    </source>
</evidence>
<keyword evidence="12" id="KW-0829">Tyrosine-protein kinase</keyword>
<sequence length="757" mass="81309">MNFPPSLTPPANLPPVTQQQQEEDDSISLLDLLDVVIEQRWLIGAVTAAAIAIGGGYALTATPIYEANTLIQVEDSKGSSLGGMLGDAGNLFDVKSPASAEIEILRSRLVVGQAVSNLQLDLNVTPKYLPVLGRWLSRRATEPSSPGFLGMDGYVSGNEALQVARFDVPKALEGQRFSIKLTTNGYALHSADGQALGQAAFGTPLGFALMGQTGELLVASAVGQPGAEFYLIKRSHLAVTQGLQDALKIAEQGKQSGVLRGSLEGADPEQINRILNEVGTLYVRQNVERKAAEAEKSIAFLNSQLPELRNQLEASEGKFNQFRSQQGTFNLDSEAQSILGQSVNLKIKLLEAQQKRKELETRFTAQHPSVQALDNQIQALQREIGGLDGKAKSFPATQQDLLRLTRDVKVNSELYTNLLNSFQQLRLVKEGKVGNVRIVDTAVAPEKPIKPQRGMVLALSGVLGLLAGLGLAFLRNSLKPGIKSADELEQALGLHVFATVPKSAVQQQLAVQIVAKKPGVHLLAAVKPDEPAIESLRSLRTALQFAMLDARNNIVLITGPTPGIGKSFTSANFAAVLAAAGKRVLLIDGDMRKGHIHQFFGMERGMGLSEVIAGSQTLAQTLHRQLLPGLDFLSTGTTPPNPAELLMAPSVQQLLQGASQQYDIVIIDTPPVLAVADTAVLAPQAGTVFLIARSEITTLGEVQESLKRLTQAGVAVKGAIFNGLDLSKRRYGHGYGYGYKRYGYRYQAYQYGPAETK</sequence>
<keyword evidence="7" id="KW-0547">Nucleotide-binding</keyword>
<dbReference type="CDD" id="cd05387">
    <property type="entry name" value="BY-kinase"/>
    <property type="match status" value="1"/>
</dbReference>
<proteinExistence type="inferred from homology"/>
<dbReference type="SMART" id="SM00382">
    <property type="entry name" value="AAA"/>
    <property type="match status" value="1"/>
</dbReference>
<evidence type="ECO:0000256" key="7">
    <source>
        <dbReference type="ARBA" id="ARBA00022741"/>
    </source>
</evidence>
<comment type="function">
    <text evidence="15">Probably involved in polymerization and/or export of exopolysaccharide EPS I which functions as a virulence factor. May be involved in an ATP-dependent process in the pathway for EPS I production, possibly export of the trimeric repeat units across the inner membrane or their polymerization.</text>
</comment>
<dbReference type="GO" id="GO:0005886">
    <property type="term" value="C:plasma membrane"/>
    <property type="evidence" value="ECO:0007669"/>
    <property type="project" value="UniProtKB-SubCell"/>
</dbReference>
<dbReference type="GO" id="GO:0042802">
    <property type="term" value="F:identical protein binding"/>
    <property type="evidence" value="ECO:0007669"/>
    <property type="project" value="UniProtKB-ARBA"/>
</dbReference>
<evidence type="ECO:0000256" key="17">
    <source>
        <dbReference type="ARBA" id="ARBA00081049"/>
    </source>
</evidence>
<dbReference type="PANTHER" id="PTHR32309">
    <property type="entry name" value="TYROSINE-PROTEIN KINASE"/>
    <property type="match status" value="1"/>
</dbReference>
<dbReference type="EMBL" id="PVLR01000073">
    <property type="protein sequence ID" value="PRD67319.1"/>
    <property type="molecule type" value="Genomic_DNA"/>
</dbReference>
<evidence type="ECO:0000313" key="21">
    <source>
        <dbReference type="EMBL" id="PRD67319.1"/>
    </source>
</evidence>
<keyword evidence="5" id="KW-0808">Transferase</keyword>
<dbReference type="InterPro" id="IPR003593">
    <property type="entry name" value="AAA+_ATPase"/>
</dbReference>
<dbReference type="InterPro" id="IPR005702">
    <property type="entry name" value="Wzc-like_C"/>
</dbReference>
<dbReference type="SUPFAM" id="SSF57997">
    <property type="entry name" value="Tropomyosin"/>
    <property type="match status" value="1"/>
</dbReference>
<evidence type="ECO:0000256" key="12">
    <source>
        <dbReference type="ARBA" id="ARBA00023137"/>
    </source>
</evidence>